<keyword evidence="1" id="KW-0472">Membrane</keyword>
<dbReference type="RefSeq" id="WP_277830350.1">
    <property type="nucleotide sequence ID" value="NZ_JARQZE010000001.1"/>
</dbReference>
<sequence>MQNHDELILRTQRIDPRAPYPVVHQAVRIALYDEYAARSFYARVIEAFGERPPFANILRSEGQHVAALLGLCERFGIPRPLDPFAHETTVEPTWLANCQRAVVGEIANVQLYAYLLTQVAEPEVRRVFQNLQAAALHNHLPAFRQAVAAASAQENYHAAHGIPPQQAYVSHGPLSDFLERAFSQLGPYAGPIGVFSPLLRRAHPAMLAGMVAGGAGVYLLKDRIGRQRKEN</sequence>
<evidence type="ECO:0000256" key="1">
    <source>
        <dbReference type="SAM" id="Phobius"/>
    </source>
</evidence>
<keyword evidence="3" id="KW-1185">Reference proteome</keyword>
<organism evidence="2 3">
    <name type="scientific">Thauera mechernichensis</name>
    <dbReference type="NCBI Taxonomy" id="82788"/>
    <lineage>
        <taxon>Bacteria</taxon>
        <taxon>Pseudomonadati</taxon>
        <taxon>Pseudomonadota</taxon>
        <taxon>Betaproteobacteria</taxon>
        <taxon>Rhodocyclales</taxon>
        <taxon>Zoogloeaceae</taxon>
        <taxon>Thauera</taxon>
    </lineage>
</organism>
<reference evidence="3" key="1">
    <citation type="journal article" date="2019" name="Int. J. Syst. Evol. Microbiol.">
        <title>The Global Catalogue of Microorganisms (GCM) 10K type strain sequencing project: providing services to taxonomists for standard genome sequencing and annotation.</title>
        <authorList>
            <consortium name="The Broad Institute Genomics Platform"/>
            <consortium name="The Broad Institute Genome Sequencing Center for Infectious Disease"/>
            <person name="Wu L."/>
            <person name="Ma J."/>
        </authorList>
    </citation>
    <scope>NUCLEOTIDE SEQUENCE [LARGE SCALE GENOMIC DNA]</scope>
    <source>
        <strain evidence="3">CCUG 48884</strain>
    </source>
</reference>
<accession>A0ABW3W8B5</accession>
<dbReference type="InterPro" id="IPR019243">
    <property type="entry name" value="DUF2202"/>
</dbReference>
<protein>
    <submittedName>
        <fullName evidence="2">Ferritin</fullName>
    </submittedName>
</protein>
<proteinExistence type="predicted"/>
<dbReference type="InterPro" id="IPR009078">
    <property type="entry name" value="Ferritin-like_SF"/>
</dbReference>
<dbReference type="InterPro" id="IPR012347">
    <property type="entry name" value="Ferritin-like"/>
</dbReference>
<dbReference type="CDD" id="cd01048">
    <property type="entry name" value="Ferritin_like_AB2"/>
    <property type="match status" value="1"/>
</dbReference>
<feature type="transmembrane region" description="Helical" evidence="1">
    <location>
        <begin position="202"/>
        <end position="220"/>
    </location>
</feature>
<name>A0ABW3W8B5_9RHOO</name>
<evidence type="ECO:0000313" key="3">
    <source>
        <dbReference type="Proteomes" id="UP001597158"/>
    </source>
</evidence>
<keyword evidence="1" id="KW-1133">Transmembrane helix</keyword>
<dbReference type="EMBL" id="JBHTMC010000001">
    <property type="protein sequence ID" value="MFD1262051.1"/>
    <property type="molecule type" value="Genomic_DNA"/>
</dbReference>
<gene>
    <name evidence="2" type="ORF">ACFQ4M_00555</name>
</gene>
<keyword evidence="1" id="KW-0812">Transmembrane</keyword>
<dbReference type="Gene3D" id="1.20.1260.10">
    <property type="match status" value="1"/>
</dbReference>
<dbReference type="SUPFAM" id="SSF47240">
    <property type="entry name" value="Ferritin-like"/>
    <property type="match status" value="1"/>
</dbReference>
<evidence type="ECO:0000313" key="2">
    <source>
        <dbReference type="EMBL" id="MFD1262051.1"/>
    </source>
</evidence>
<comment type="caution">
    <text evidence="2">The sequence shown here is derived from an EMBL/GenBank/DDBJ whole genome shotgun (WGS) entry which is preliminary data.</text>
</comment>
<dbReference type="Proteomes" id="UP001597158">
    <property type="component" value="Unassembled WGS sequence"/>
</dbReference>